<dbReference type="EMBL" id="KQ414584">
    <property type="protein sequence ID" value="KOC70638.1"/>
    <property type="molecule type" value="Genomic_DNA"/>
</dbReference>
<organism evidence="2 3">
    <name type="scientific">Habropoda laboriosa</name>
    <dbReference type="NCBI Taxonomy" id="597456"/>
    <lineage>
        <taxon>Eukaryota</taxon>
        <taxon>Metazoa</taxon>
        <taxon>Ecdysozoa</taxon>
        <taxon>Arthropoda</taxon>
        <taxon>Hexapoda</taxon>
        <taxon>Insecta</taxon>
        <taxon>Pterygota</taxon>
        <taxon>Neoptera</taxon>
        <taxon>Endopterygota</taxon>
        <taxon>Hymenoptera</taxon>
        <taxon>Apocrita</taxon>
        <taxon>Aculeata</taxon>
        <taxon>Apoidea</taxon>
        <taxon>Anthophila</taxon>
        <taxon>Apidae</taxon>
        <taxon>Habropoda</taxon>
    </lineage>
</organism>
<feature type="compositionally biased region" description="Basic and acidic residues" evidence="1">
    <location>
        <begin position="222"/>
        <end position="239"/>
    </location>
</feature>
<sequence length="347" mass="39621">PTADDKLQFEPVDIKKLTPEYMIQQSTIDAVNSATQSLTVTYTTIMKTSNEYKTLLSELITLSRETLEFNVSDTHWDMIVELRSKVQNKKEMLTVRENKINLYQYITTIKNRGCNPENREVSRWYRVERRLRGEIARCQLVKLDGKLESGEQSCPLRLGVGRVTQPAAYGSLLFRNSNTKKRSSPPGEKIERERVSCRDFSNSLRLLSPRRVDIGLAWNRENGKGRRQGENREPCRNEDAGYPARNGSNASEDREKRVADGHGSRGLKGRATETRDILSWVLSHLCCTTTLLRGVPVRLHGVQRGPIARTCWKLCARGCAWTKREERLGLLEWRKGTVLRGNIDSLS</sequence>
<dbReference type="Proteomes" id="UP000053825">
    <property type="component" value="Unassembled WGS sequence"/>
</dbReference>
<reference evidence="2 3" key="1">
    <citation type="submission" date="2015-07" db="EMBL/GenBank/DDBJ databases">
        <title>The genome of Habropoda laboriosa.</title>
        <authorList>
            <person name="Pan H."/>
            <person name="Kapheim K."/>
        </authorList>
    </citation>
    <scope>NUCLEOTIDE SEQUENCE [LARGE SCALE GENOMIC DNA]</scope>
    <source>
        <strain evidence="2">0110345459</strain>
    </source>
</reference>
<feature type="region of interest" description="Disordered" evidence="1">
    <location>
        <begin position="222"/>
        <end position="268"/>
    </location>
</feature>
<protein>
    <submittedName>
        <fullName evidence="2">Uncharacterized protein</fullName>
    </submittedName>
</protein>
<feature type="region of interest" description="Disordered" evidence="1">
    <location>
        <begin position="174"/>
        <end position="194"/>
    </location>
</feature>
<feature type="non-terminal residue" evidence="2">
    <location>
        <position position="1"/>
    </location>
</feature>
<evidence type="ECO:0000256" key="1">
    <source>
        <dbReference type="SAM" id="MobiDB-lite"/>
    </source>
</evidence>
<evidence type="ECO:0000313" key="2">
    <source>
        <dbReference type="EMBL" id="KOC70638.1"/>
    </source>
</evidence>
<name>A0A0L7RIK6_9HYME</name>
<dbReference type="Gene3D" id="1.20.58.70">
    <property type="match status" value="1"/>
</dbReference>
<keyword evidence="3" id="KW-1185">Reference proteome</keyword>
<dbReference type="AlphaFoldDB" id="A0A0L7RIK6"/>
<dbReference type="OrthoDB" id="6153032at2759"/>
<feature type="compositionally biased region" description="Basic and acidic residues" evidence="1">
    <location>
        <begin position="251"/>
        <end position="263"/>
    </location>
</feature>
<evidence type="ECO:0000313" key="3">
    <source>
        <dbReference type="Proteomes" id="UP000053825"/>
    </source>
</evidence>
<gene>
    <name evidence="2" type="ORF">WH47_03654</name>
</gene>
<proteinExistence type="predicted"/>
<accession>A0A0L7RIK6</accession>